<evidence type="ECO:0000313" key="3">
    <source>
        <dbReference type="Proteomes" id="UP000322530"/>
    </source>
</evidence>
<dbReference type="AlphaFoldDB" id="A0A5A5TG65"/>
<gene>
    <name evidence="2" type="ORF">KDI_34680</name>
</gene>
<dbReference type="Proteomes" id="UP000322530">
    <property type="component" value="Unassembled WGS sequence"/>
</dbReference>
<dbReference type="RefSeq" id="WP_149402813.1">
    <property type="nucleotide sequence ID" value="NZ_BIXY01000054.1"/>
</dbReference>
<dbReference type="Gene3D" id="3.30.530.20">
    <property type="match status" value="1"/>
</dbReference>
<organism evidence="2 3">
    <name type="scientific">Dictyobacter arantiisoli</name>
    <dbReference type="NCBI Taxonomy" id="2014874"/>
    <lineage>
        <taxon>Bacteria</taxon>
        <taxon>Bacillati</taxon>
        <taxon>Chloroflexota</taxon>
        <taxon>Ktedonobacteria</taxon>
        <taxon>Ktedonobacterales</taxon>
        <taxon>Dictyobacteraceae</taxon>
        <taxon>Dictyobacter</taxon>
    </lineage>
</organism>
<evidence type="ECO:0000259" key="1">
    <source>
        <dbReference type="Pfam" id="PF03364"/>
    </source>
</evidence>
<dbReference type="SUPFAM" id="SSF55961">
    <property type="entry name" value="Bet v1-like"/>
    <property type="match status" value="1"/>
</dbReference>
<dbReference type="EMBL" id="BIXY01000054">
    <property type="protein sequence ID" value="GCF09904.1"/>
    <property type="molecule type" value="Genomic_DNA"/>
</dbReference>
<keyword evidence="3" id="KW-1185">Reference proteome</keyword>
<feature type="domain" description="Coenzyme Q-binding protein COQ10 START" evidence="1">
    <location>
        <begin position="14"/>
        <end position="118"/>
    </location>
</feature>
<evidence type="ECO:0000313" key="2">
    <source>
        <dbReference type="EMBL" id="GCF09904.1"/>
    </source>
</evidence>
<proteinExistence type="predicted"/>
<dbReference type="OrthoDB" id="9798838at2"/>
<accession>A0A5A5TG65</accession>
<comment type="caution">
    <text evidence="2">The sequence shown here is derived from an EMBL/GenBank/DDBJ whole genome shotgun (WGS) entry which is preliminary data.</text>
</comment>
<reference evidence="2 3" key="1">
    <citation type="submission" date="2019-01" db="EMBL/GenBank/DDBJ databases">
        <title>Draft genome sequence of Dictyobacter sp. Uno17.</title>
        <authorList>
            <person name="Wang C.M."/>
            <person name="Zheng Y."/>
            <person name="Sakai Y."/>
            <person name="Abe K."/>
            <person name="Yokota A."/>
            <person name="Yabe S."/>
        </authorList>
    </citation>
    <scope>NUCLEOTIDE SEQUENCE [LARGE SCALE GENOMIC DNA]</scope>
    <source>
        <strain evidence="2 3">Uno17</strain>
    </source>
</reference>
<dbReference type="InterPro" id="IPR005031">
    <property type="entry name" value="COQ10_START"/>
</dbReference>
<dbReference type="InterPro" id="IPR023393">
    <property type="entry name" value="START-like_dom_sf"/>
</dbReference>
<protein>
    <recommendedName>
        <fullName evidence="1">Coenzyme Q-binding protein COQ10 START domain-containing protein</fullName>
    </recommendedName>
</protein>
<name>A0A5A5TG65_9CHLR</name>
<dbReference type="Pfam" id="PF03364">
    <property type="entry name" value="Polyketide_cyc"/>
    <property type="match status" value="1"/>
</dbReference>
<sequence length="177" mass="19964">MAEKYTTHEASVVVPAPAHQVYSLFSHFNDFPKFMSFVKEVTYRDDQNSHWEADIIGHHKWDAKNDNWIEDRQIGWRSTNGLDNFGAVRFEPTGQNQTRVDVTINYNPPAGVLGEIGEKAGGGRHFQEALQRDLNNFAHLVEQAPPGALDPHSSSYIFHADSAAAKKKTTPRQDETM</sequence>
<dbReference type="CDD" id="cd07817">
    <property type="entry name" value="SRPBCC_8"/>
    <property type="match status" value="1"/>
</dbReference>
<dbReference type="InterPro" id="IPR047137">
    <property type="entry name" value="ORF3"/>
</dbReference>
<dbReference type="PANTHER" id="PTHR33824">
    <property type="entry name" value="POLYKETIDE CYCLASE/DEHYDRASE AND LIPID TRANSPORT SUPERFAMILY PROTEIN"/>
    <property type="match status" value="1"/>
</dbReference>
<dbReference type="PANTHER" id="PTHR33824:SF7">
    <property type="entry name" value="POLYKETIDE CYCLASE_DEHYDRASE AND LIPID TRANSPORT SUPERFAMILY PROTEIN"/>
    <property type="match status" value="1"/>
</dbReference>